<dbReference type="Proteomes" id="UP000184364">
    <property type="component" value="Unassembled WGS sequence"/>
</dbReference>
<accession>A0A1M7FE01</accession>
<dbReference type="AlphaFoldDB" id="A0A1M7FE01"/>
<dbReference type="OrthoDB" id="679736at2"/>
<name>A0A1M7FE01_9FLAO</name>
<proteinExistence type="predicted"/>
<keyword evidence="2" id="KW-1185">Reference proteome</keyword>
<gene>
    <name evidence="1" type="ORF">SAMN05444267_103148</name>
</gene>
<evidence type="ECO:0000313" key="1">
    <source>
        <dbReference type="EMBL" id="SHM01897.1"/>
    </source>
</evidence>
<reference evidence="2" key="1">
    <citation type="submission" date="2016-11" db="EMBL/GenBank/DDBJ databases">
        <authorList>
            <person name="Varghese N."/>
            <person name="Submissions S."/>
        </authorList>
    </citation>
    <scope>NUCLEOTIDE SEQUENCE [LARGE SCALE GENOMIC DNA]</scope>
    <source>
        <strain evidence="2">DSM 26899</strain>
    </source>
</reference>
<sequence>MEKIKNILLENPSMTDLIDCLDLVRKNGDIVVVKFDGEREQDFYTLFITFSLTKNKSMIRIDHSNLRDAILELLKRYINS</sequence>
<dbReference type="RefSeq" id="WP_073295479.1">
    <property type="nucleotide sequence ID" value="NZ_FRAV01000031.1"/>
</dbReference>
<evidence type="ECO:0000313" key="2">
    <source>
        <dbReference type="Proteomes" id="UP000184364"/>
    </source>
</evidence>
<protein>
    <submittedName>
        <fullName evidence="1">Uncharacterized protein</fullName>
    </submittedName>
</protein>
<dbReference type="EMBL" id="FRAV01000031">
    <property type="protein sequence ID" value="SHM01897.1"/>
    <property type="molecule type" value="Genomic_DNA"/>
</dbReference>
<dbReference type="STRING" id="1302687.SAMN05444267_103148"/>
<organism evidence="1 2">
    <name type="scientific">Chryseobacterium polytrichastri</name>
    <dbReference type="NCBI Taxonomy" id="1302687"/>
    <lineage>
        <taxon>Bacteria</taxon>
        <taxon>Pseudomonadati</taxon>
        <taxon>Bacteroidota</taxon>
        <taxon>Flavobacteriia</taxon>
        <taxon>Flavobacteriales</taxon>
        <taxon>Weeksellaceae</taxon>
        <taxon>Chryseobacterium group</taxon>
        <taxon>Chryseobacterium</taxon>
    </lineage>
</organism>